<evidence type="ECO:0000256" key="3">
    <source>
        <dbReference type="ARBA" id="ARBA00022737"/>
    </source>
</evidence>
<dbReference type="Proteomes" id="UP000075902">
    <property type="component" value="Unassembled WGS sequence"/>
</dbReference>
<feature type="binding site" evidence="10">
    <location>
        <position position="90"/>
    </location>
    <ligand>
        <name>Zn(2+)</name>
        <dbReference type="ChEBI" id="CHEBI:29105"/>
    </ligand>
</feature>
<dbReference type="VEuPathDB" id="VectorBase:AMEC014413"/>
<dbReference type="PROSITE" id="PS51915">
    <property type="entry name" value="ZAD"/>
    <property type="match status" value="1"/>
</dbReference>
<keyword evidence="3" id="KW-0677">Repeat</keyword>
<keyword evidence="2 10" id="KW-0479">Metal-binding</keyword>
<dbReference type="GO" id="GO:0008270">
    <property type="term" value="F:zinc ion binding"/>
    <property type="evidence" value="ECO:0007669"/>
    <property type="project" value="UniProtKB-UniRule"/>
</dbReference>
<keyword evidence="4 9" id="KW-0863">Zinc-finger</keyword>
<evidence type="ECO:0000256" key="11">
    <source>
        <dbReference type="SAM" id="MobiDB-lite"/>
    </source>
</evidence>
<dbReference type="Pfam" id="PF07776">
    <property type="entry name" value="zf-AD"/>
    <property type="match status" value="1"/>
</dbReference>
<feature type="binding site" evidence="10">
    <location>
        <position position="44"/>
    </location>
    <ligand>
        <name>Zn(2+)</name>
        <dbReference type="ChEBI" id="CHEBI:29105"/>
    </ligand>
</feature>
<accession>A0A182U5S1</accession>
<evidence type="ECO:0000259" key="12">
    <source>
        <dbReference type="PROSITE" id="PS50157"/>
    </source>
</evidence>
<feature type="compositionally biased region" description="Low complexity" evidence="11">
    <location>
        <begin position="253"/>
        <end position="262"/>
    </location>
</feature>
<dbReference type="SUPFAM" id="SSF57716">
    <property type="entry name" value="Glucocorticoid receptor-like (DNA-binding domain)"/>
    <property type="match status" value="1"/>
</dbReference>
<evidence type="ECO:0000256" key="1">
    <source>
        <dbReference type="ARBA" id="ARBA00004123"/>
    </source>
</evidence>
<keyword evidence="15" id="KW-1185">Reference proteome</keyword>
<dbReference type="Pfam" id="PF00096">
    <property type="entry name" value="zf-C2H2"/>
    <property type="match status" value="1"/>
</dbReference>
<evidence type="ECO:0000256" key="5">
    <source>
        <dbReference type="ARBA" id="ARBA00022833"/>
    </source>
</evidence>
<evidence type="ECO:0000259" key="13">
    <source>
        <dbReference type="PROSITE" id="PS51915"/>
    </source>
</evidence>
<dbReference type="AlphaFoldDB" id="A0A182U5S1"/>
<dbReference type="SMART" id="SM00868">
    <property type="entry name" value="zf-AD"/>
    <property type="match status" value="1"/>
</dbReference>
<evidence type="ECO:0000256" key="2">
    <source>
        <dbReference type="ARBA" id="ARBA00022723"/>
    </source>
</evidence>
<dbReference type="GO" id="GO:0005634">
    <property type="term" value="C:nucleus"/>
    <property type="evidence" value="ECO:0007669"/>
    <property type="project" value="UniProtKB-SubCell"/>
</dbReference>
<reference evidence="14" key="2">
    <citation type="submission" date="2020-05" db="UniProtKB">
        <authorList>
            <consortium name="EnsemblMetazoa"/>
        </authorList>
    </citation>
    <scope>IDENTIFICATION</scope>
    <source>
        <strain evidence="14">CM1001059</strain>
    </source>
</reference>
<dbReference type="SMART" id="SM00355">
    <property type="entry name" value="ZnF_C2H2"/>
    <property type="match status" value="2"/>
</dbReference>
<dbReference type="PROSITE" id="PS00028">
    <property type="entry name" value="ZINC_FINGER_C2H2_1"/>
    <property type="match status" value="2"/>
</dbReference>
<comment type="similarity">
    <text evidence="8">Belongs to the snail C2H2-type zinc-finger protein family.</text>
</comment>
<feature type="compositionally biased region" description="Low complexity" evidence="11">
    <location>
        <begin position="290"/>
        <end position="301"/>
    </location>
</feature>
<feature type="region of interest" description="Disordered" evidence="11">
    <location>
        <begin position="216"/>
        <end position="314"/>
    </location>
</feature>
<dbReference type="PROSITE" id="PS50157">
    <property type="entry name" value="ZINC_FINGER_C2H2_2"/>
    <property type="match status" value="1"/>
</dbReference>
<evidence type="ECO:0000256" key="4">
    <source>
        <dbReference type="ARBA" id="ARBA00022771"/>
    </source>
</evidence>
<dbReference type="InterPro" id="IPR012934">
    <property type="entry name" value="Znf_AD"/>
</dbReference>
<dbReference type="GO" id="GO:0000981">
    <property type="term" value="F:DNA-binding transcription factor activity, RNA polymerase II-specific"/>
    <property type="evidence" value="ECO:0007669"/>
    <property type="project" value="TreeGrafter"/>
</dbReference>
<proteinExistence type="inferred from homology"/>
<evidence type="ECO:0000313" key="15">
    <source>
        <dbReference type="Proteomes" id="UP000075902"/>
    </source>
</evidence>
<keyword evidence="5 10" id="KW-0862">Zinc</keyword>
<keyword evidence="7" id="KW-0539">Nucleus</keyword>
<evidence type="ECO:0000256" key="10">
    <source>
        <dbReference type="PROSITE-ProRule" id="PRU01263"/>
    </source>
</evidence>
<feature type="compositionally biased region" description="Polar residues" evidence="11">
    <location>
        <begin position="228"/>
        <end position="246"/>
    </location>
</feature>
<evidence type="ECO:0000256" key="8">
    <source>
        <dbReference type="ARBA" id="ARBA00037948"/>
    </source>
</evidence>
<keyword evidence="6" id="KW-0238">DNA-binding</keyword>
<feature type="domain" description="C2H2-type" evidence="12">
    <location>
        <begin position="407"/>
        <end position="430"/>
    </location>
</feature>
<feature type="domain" description="ZAD" evidence="13">
    <location>
        <begin position="39"/>
        <end position="117"/>
    </location>
</feature>
<dbReference type="STRING" id="34690.A0A182U5S1"/>
<dbReference type="GO" id="GO:0000978">
    <property type="term" value="F:RNA polymerase II cis-regulatory region sequence-specific DNA binding"/>
    <property type="evidence" value="ECO:0007669"/>
    <property type="project" value="TreeGrafter"/>
</dbReference>
<dbReference type="InterPro" id="IPR036236">
    <property type="entry name" value="Znf_C2H2_sf"/>
</dbReference>
<dbReference type="InterPro" id="IPR050527">
    <property type="entry name" value="Snail/Krueppel_Znf"/>
</dbReference>
<dbReference type="Gene3D" id="3.40.1800.20">
    <property type="match status" value="1"/>
</dbReference>
<dbReference type="PANTHER" id="PTHR24388:SF54">
    <property type="entry name" value="PROTEIN ESCARGOT"/>
    <property type="match status" value="1"/>
</dbReference>
<evidence type="ECO:0000256" key="6">
    <source>
        <dbReference type="ARBA" id="ARBA00023125"/>
    </source>
</evidence>
<dbReference type="EnsemblMetazoa" id="AMEC014413-RA">
    <property type="protein sequence ID" value="AMEC014413-PA"/>
    <property type="gene ID" value="AMEC014413"/>
</dbReference>
<comment type="subcellular location">
    <subcellularLocation>
        <location evidence="1">Nucleus</location>
    </subcellularLocation>
</comment>
<evidence type="ECO:0000313" key="14">
    <source>
        <dbReference type="EnsemblMetazoa" id="AMEC014413-PA"/>
    </source>
</evidence>
<name>A0A182U5S1_9DIPT</name>
<sequence>MLPSTVVVVMATICHGWRPVNTRSIDPVTSRSPSADCTKFCRFCLSEINLLNVIGPSAAEQESHGELFRLVKTYLKLELVPAKDFPSAVCEMCIALLHDFDTLYQNVHDHRYALRLLLETQESEDVESSIPVSTIEPNLVEVYEPPPVVLIDTGNNVVEVNTDDQIVLEDSSVEGESNEQEEAQIDVYHVDGQLQHIVMEGGTYIDLQPYRPPKPAPVPIVTPVPRSLRTNNVLNTSLPNRGSQMQSRKRTKAANATAGAAHFAKKSTPASYQPVPMGTPTRTLNGEPASQRPSSSQMQRPKVQQPEPAAAPTNHHLYRCPACGNLFVELTNFYNHSCTKAPSQDGVAFASSNNQSQPARTAGSAVTITSEGQRFQCNLCDMSYRTKLQYQKHEYEVHRISNENFGIKCTICHKLFSQRQDYQLHMRAIHPKPGSRW</sequence>
<feature type="binding site" evidence="10">
    <location>
        <position position="41"/>
    </location>
    <ligand>
        <name>Zn(2+)</name>
        <dbReference type="ChEBI" id="CHEBI:29105"/>
    </ligand>
</feature>
<feature type="binding site" evidence="10">
    <location>
        <position position="93"/>
    </location>
    <ligand>
        <name>Zn(2+)</name>
        <dbReference type="ChEBI" id="CHEBI:29105"/>
    </ligand>
</feature>
<reference evidence="15" key="1">
    <citation type="submission" date="2014-01" db="EMBL/GenBank/DDBJ databases">
        <title>The Genome Sequence of Anopheles melas CM1001059_A (V2).</title>
        <authorList>
            <consortium name="The Broad Institute Genomics Platform"/>
            <person name="Neafsey D.E."/>
            <person name="Besansky N."/>
            <person name="Howell P."/>
            <person name="Walton C."/>
            <person name="Young S.K."/>
            <person name="Zeng Q."/>
            <person name="Gargeya S."/>
            <person name="Fitzgerald M."/>
            <person name="Haas B."/>
            <person name="Abouelleil A."/>
            <person name="Allen A.W."/>
            <person name="Alvarado L."/>
            <person name="Arachchi H.M."/>
            <person name="Berlin A.M."/>
            <person name="Chapman S.B."/>
            <person name="Gainer-Dewar J."/>
            <person name="Goldberg J."/>
            <person name="Griggs A."/>
            <person name="Gujja S."/>
            <person name="Hansen M."/>
            <person name="Howarth C."/>
            <person name="Imamovic A."/>
            <person name="Ireland A."/>
            <person name="Larimer J."/>
            <person name="McCowan C."/>
            <person name="Murphy C."/>
            <person name="Pearson M."/>
            <person name="Poon T.W."/>
            <person name="Priest M."/>
            <person name="Roberts A."/>
            <person name="Saif S."/>
            <person name="Shea T."/>
            <person name="Sisk P."/>
            <person name="Sykes S."/>
            <person name="Wortman J."/>
            <person name="Nusbaum C."/>
            <person name="Birren B."/>
        </authorList>
    </citation>
    <scope>NUCLEOTIDE SEQUENCE [LARGE SCALE GENOMIC DNA]</scope>
    <source>
        <strain evidence="15">CM1001059</strain>
    </source>
</reference>
<evidence type="ECO:0000256" key="7">
    <source>
        <dbReference type="ARBA" id="ARBA00023242"/>
    </source>
</evidence>
<dbReference type="PANTHER" id="PTHR24388">
    <property type="entry name" value="ZINC FINGER PROTEIN"/>
    <property type="match status" value="1"/>
</dbReference>
<dbReference type="Gene3D" id="3.30.160.60">
    <property type="entry name" value="Classic Zinc Finger"/>
    <property type="match status" value="1"/>
</dbReference>
<dbReference type="SUPFAM" id="SSF57667">
    <property type="entry name" value="beta-beta-alpha zinc fingers"/>
    <property type="match status" value="1"/>
</dbReference>
<protein>
    <submittedName>
        <fullName evidence="14">Uncharacterized protein</fullName>
    </submittedName>
</protein>
<organism evidence="14 15">
    <name type="scientific">Anopheles melas</name>
    <dbReference type="NCBI Taxonomy" id="34690"/>
    <lineage>
        <taxon>Eukaryota</taxon>
        <taxon>Metazoa</taxon>
        <taxon>Ecdysozoa</taxon>
        <taxon>Arthropoda</taxon>
        <taxon>Hexapoda</taxon>
        <taxon>Insecta</taxon>
        <taxon>Pterygota</taxon>
        <taxon>Neoptera</taxon>
        <taxon>Endopterygota</taxon>
        <taxon>Diptera</taxon>
        <taxon>Nematocera</taxon>
        <taxon>Culicoidea</taxon>
        <taxon>Culicidae</taxon>
        <taxon>Anophelinae</taxon>
        <taxon>Anopheles</taxon>
    </lineage>
</organism>
<dbReference type="InterPro" id="IPR013087">
    <property type="entry name" value="Znf_C2H2_type"/>
</dbReference>
<evidence type="ECO:0000256" key="9">
    <source>
        <dbReference type="PROSITE-ProRule" id="PRU00042"/>
    </source>
</evidence>